<dbReference type="InterPro" id="IPR050261">
    <property type="entry name" value="FrsA_esterase"/>
</dbReference>
<dbReference type="Gene3D" id="3.40.50.1820">
    <property type="entry name" value="alpha/beta hydrolase"/>
    <property type="match status" value="1"/>
</dbReference>
<protein>
    <recommendedName>
        <fullName evidence="2">BD-FAE-like domain-containing protein</fullName>
    </recommendedName>
</protein>
<evidence type="ECO:0000259" key="2">
    <source>
        <dbReference type="Pfam" id="PF20434"/>
    </source>
</evidence>
<feature type="domain" description="BD-FAE-like" evidence="2">
    <location>
        <begin position="23"/>
        <end position="131"/>
    </location>
</feature>
<sequence>KKPPWARKDVTFKVKEMSLSAWLYLPENLSVPVPCIIMGHGLGATKDAGLEPYAIRFQEAGFAVLAFDYRYLGESEGEPRQLIWIPYQQEDYKAAINYARSLKEIDPTRIALWGTSLSGGHVIVTAARDNKIACVSAQCPLLDGNAGGMKLLKRVGIWYILRMAFGHALRDLVRSWLGLSPHKIPLVGKPGSIAVMADSDAWDTFSKLVPDDFINEACARILIRMDKYKPVKYATRVRCPVLLQVCDNDISLPMSVVEKVEKRLGKLAEVIH</sequence>
<dbReference type="Pfam" id="PF20434">
    <property type="entry name" value="BD-FAE"/>
    <property type="match status" value="1"/>
</dbReference>
<dbReference type="EMBL" id="BARS01020782">
    <property type="protein sequence ID" value="GAG11319.1"/>
    <property type="molecule type" value="Genomic_DNA"/>
</dbReference>
<dbReference type="InterPro" id="IPR029058">
    <property type="entry name" value="AB_hydrolase_fold"/>
</dbReference>
<evidence type="ECO:0000256" key="1">
    <source>
        <dbReference type="ARBA" id="ARBA00022801"/>
    </source>
</evidence>
<comment type="caution">
    <text evidence="3">The sequence shown here is derived from an EMBL/GenBank/DDBJ whole genome shotgun (WGS) entry which is preliminary data.</text>
</comment>
<gene>
    <name evidence="3" type="ORF">S01H1_33470</name>
</gene>
<name>X0UZQ5_9ZZZZ</name>
<dbReference type="AlphaFoldDB" id="X0UZQ5"/>
<dbReference type="ESTHER" id="9zzzz-x0uzq5">
    <property type="family name" value="Xaa-Pro-like_dom"/>
</dbReference>
<accession>X0UZQ5</accession>
<organism evidence="3">
    <name type="scientific">marine sediment metagenome</name>
    <dbReference type="NCBI Taxonomy" id="412755"/>
    <lineage>
        <taxon>unclassified sequences</taxon>
        <taxon>metagenomes</taxon>
        <taxon>ecological metagenomes</taxon>
    </lineage>
</organism>
<dbReference type="PANTHER" id="PTHR22946">
    <property type="entry name" value="DIENELACTONE HYDROLASE DOMAIN-CONTAINING PROTEIN-RELATED"/>
    <property type="match status" value="1"/>
</dbReference>
<dbReference type="SUPFAM" id="SSF53474">
    <property type="entry name" value="alpha/beta-Hydrolases"/>
    <property type="match status" value="1"/>
</dbReference>
<dbReference type="GO" id="GO:0016788">
    <property type="term" value="F:hydrolase activity, acting on ester bonds"/>
    <property type="evidence" value="ECO:0007669"/>
    <property type="project" value="UniProtKB-ARBA"/>
</dbReference>
<keyword evidence="1" id="KW-0378">Hydrolase</keyword>
<feature type="non-terminal residue" evidence="3">
    <location>
        <position position="272"/>
    </location>
</feature>
<proteinExistence type="predicted"/>
<dbReference type="InterPro" id="IPR049492">
    <property type="entry name" value="BD-FAE-like_dom"/>
</dbReference>
<feature type="non-terminal residue" evidence="3">
    <location>
        <position position="1"/>
    </location>
</feature>
<evidence type="ECO:0000313" key="3">
    <source>
        <dbReference type="EMBL" id="GAG11319.1"/>
    </source>
</evidence>
<reference evidence="3" key="1">
    <citation type="journal article" date="2014" name="Front. Microbiol.">
        <title>High frequency of phylogenetically diverse reductive dehalogenase-homologous genes in deep subseafloor sedimentary metagenomes.</title>
        <authorList>
            <person name="Kawai M."/>
            <person name="Futagami T."/>
            <person name="Toyoda A."/>
            <person name="Takaki Y."/>
            <person name="Nishi S."/>
            <person name="Hori S."/>
            <person name="Arai W."/>
            <person name="Tsubouchi T."/>
            <person name="Morono Y."/>
            <person name="Uchiyama I."/>
            <person name="Ito T."/>
            <person name="Fujiyama A."/>
            <person name="Inagaki F."/>
            <person name="Takami H."/>
        </authorList>
    </citation>
    <scope>NUCLEOTIDE SEQUENCE</scope>
    <source>
        <strain evidence="3">Expedition CK06-06</strain>
    </source>
</reference>
<dbReference type="PANTHER" id="PTHR22946:SF9">
    <property type="entry name" value="POLYKETIDE TRANSFERASE AF380"/>
    <property type="match status" value="1"/>
</dbReference>